<dbReference type="Gene3D" id="1.10.260.40">
    <property type="entry name" value="lambda repressor-like DNA-binding domains"/>
    <property type="match status" value="1"/>
</dbReference>
<dbReference type="Pfam" id="PF13560">
    <property type="entry name" value="HTH_31"/>
    <property type="match status" value="1"/>
</dbReference>
<evidence type="ECO:0000313" key="3">
    <source>
        <dbReference type="EMBL" id="RGD57136.1"/>
    </source>
</evidence>
<dbReference type="CDD" id="cd00093">
    <property type="entry name" value="HTH_XRE"/>
    <property type="match status" value="1"/>
</dbReference>
<dbReference type="PROSITE" id="PS50943">
    <property type="entry name" value="HTH_CROC1"/>
    <property type="match status" value="1"/>
</dbReference>
<evidence type="ECO:0000256" key="1">
    <source>
        <dbReference type="SAM" id="MobiDB-lite"/>
    </source>
</evidence>
<proteinExistence type="predicted"/>
<dbReference type="InterPro" id="IPR043917">
    <property type="entry name" value="DUF5753"/>
</dbReference>
<dbReference type="InterPro" id="IPR001387">
    <property type="entry name" value="Cro/C1-type_HTH"/>
</dbReference>
<feature type="domain" description="HTH cro/C1-type" evidence="2">
    <location>
        <begin position="18"/>
        <end position="73"/>
    </location>
</feature>
<comment type="caution">
    <text evidence="3">The sequence shown here is derived from an EMBL/GenBank/DDBJ whole genome shotgun (WGS) entry which is preliminary data.</text>
</comment>
<sequence>MGGATGPTVRRRQLGAELRRRREEAGLSHEEVTEALSGMSQPKLSRLENGRGATKVDDVKRLLALYRCEDHELINALVDLAKRGAQRGMWWQSYSADIGEPLGNLISLEASASSMRSYEGFFIPGLLQTPAYAREIIRKLTLRPGVNVEALVDVRMARQSALTRAEPLALWAVINEAAIRSGVGGPKVMAEQLARIADRASQPNVKIQVMPIGAPAHHGMGGAFSILGFPQRQDLDVVLVEGALNDLWVEDAADVALYSAKFDAIRADALGLDDSLALIIEQRDKLT</sequence>
<dbReference type="EMBL" id="QVIG01000001">
    <property type="protein sequence ID" value="RGD57136.1"/>
    <property type="molecule type" value="Genomic_DNA"/>
</dbReference>
<dbReference type="SUPFAM" id="SSF47413">
    <property type="entry name" value="lambda repressor-like DNA-binding domains"/>
    <property type="match status" value="1"/>
</dbReference>
<dbReference type="RefSeq" id="WP_074002712.1">
    <property type="nucleotide sequence ID" value="NZ_QVIG01000001.1"/>
</dbReference>
<dbReference type="SMART" id="SM00530">
    <property type="entry name" value="HTH_XRE"/>
    <property type="match status" value="1"/>
</dbReference>
<name>A0A372ZMT0_9ACTN</name>
<organism evidence="3 4">
    <name type="scientific">Kitasatospora xanthocidica</name>
    <dbReference type="NCBI Taxonomy" id="83382"/>
    <lineage>
        <taxon>Bacteria</taxon>
        <taxon>Bacillati</taxon>
        <taxon>Actinomycetota</taxon>
        <taxon>Actinomycetes</taxon>
        <taxon>Kitasatosporales</taxon>
        <taxon>Streptomycetaceae</taxon>
        <taxon>Kitasatospora</taxon>
    </lineage>
</organism>
<dbReference type="InterPro" id="IPR010982">
    <property type="entry name" value="Lambda_DNA-bd_dom_sf"/>
</dbReference>
<dbReference type="Pfam" id="PF19054">
    <property type="entry name" value="DUF5753"/>
    <property type="match status" value="1"/>
</dbReference>
<reference evidence="3 4" key="1">
    <citation type="submission" date="2018-08" db="EMBL/GenBank/DDBJ databases">
        <title>Diversity &amp; Physiological Properties of Lignin-Decomposing Actinobacteria from Soil.</title>
        <authorList>
            <person name="Roh S.G."/>
            <person name="Kim S.B."/>
        </authorList>
    </citation>
    <scope>NUCLEOTIDE SEQUENCE [LARGE SCALE GENOMIC DNA]</scope>
    <source>
        <strain evidence="3 4">MMS17-GH009</strain>
    </source>
</reference>
<keyword evidence="4" id="KW-1185">Reference proteome</keyword>
<gene>
    <name evidence="3" type="ORF">DR950_04405</name>
</gene>
<dbReference type="Proteomes" id="UP000263377">
    <property type="component" value="Unassembled WGS sequence"/>
</dbReference>
<dbReference type="GO" id="GO:0003677">
    <property type="term" value="F:DNA binding"/>
    <property type="evidence" value="ECO:0007669"/>
    <property type="project" value="InterPro"/>
</dbReference>
<evidence type="ECO:0000259" key="2">
    <source>
        <dbReference type="PROSITE" id="PS50943"/>
    </source>
</evidence>
<protein>
    <submittedName>
        <fullName evidence="3">XRE family transcriptional regulator</fullName>
    </submittedName>
</protein>
<dbReference type="AlphaFoldDB" id="A0A372ZMT0"/>
<feature type="compositionally biased region" description="Basic and acidic residues" evidence="1">
    <location>
        <begin position="17"/>
        <end position="32"/>
    </location>
</feature>
<feature type="region of interest" description="Disordered" evidence="1">
    <location>
        <begin position="1"/>
        <end position="50"/>
    </location>
</feature>
<accession>A0A372ZMT0</accession>
<evidence type="ECO:0000313" key="4">
    <source>
        <dbReference type="Proteomes" id="UP000263377"/>
    </source>
</evidence>